<dbReference type="EMBL" id="MSIE01000030">
    <property type="protein sequence ID" value="OLF16333.1"/>
    <property type="molecule type" value="Genomic_DNA"/>
</dbReference>
<protein>
    <submittedName>
        <fullName evidence="2">Hemerythrin</fullName>
    </submittedName>
</protein>
<dbReference type="Proteomes" id="UP000185596">
    <property type="component" value="Unassembled WGS sequence"/>
</dbReference>
<sequence>MSDDKTDETTTDTSEDVIDLLCRQHEEIRRLFADLEQAPEQDRESLFADLVRLLSVHETAEQELIHPEIRAMEGGEEVVDARLAEEKRATELLETMTDIGPKAEGFDTLLIQLREDVLAHAEHEESAEFPILRQGRDRDRLVSLAGAVRAAERIAPTRPHPNVTSPAANFLLGPPLAIMDRARDAIRDALRR</sequence>
<evidence type="ECO:0000313" key="3">
    <source>
        <dbReference type="Proteomes" id="UP000185596"/>
    </source>
</evidence>
<proteinExistence type="predicted"/>
<dbReference type="PANTHER" id="PTHR35585">
    <property type="entry name" value="HHE DOMAIN PROTEIN (AFU_ORTHOLOGUE AFUA_4G00730)"/>
    <property type="match status" value="1"/>
</dbReference>
<dbReference type="Pfam" id="PF01814">
    <property type="entry name" value="Hemerythrin"/>
    <property type="match status" value="1"/>
</dbReference>
<evidence type="ECO:0000259" key="1">
    <source>
        <dbReference type="Pfam" id="PF01814"/>
    </source>
</evidence>
<dbReference type="InterPro" id="IPR012312">
    <property type="entry name" value="Hemerythrin-like"/>
</dbReference>
<dbReference type="AlphaFoldDB" id="A0A1Q8CPN7"/>
<accession>A0A1Q8CPN7</accession>
<evidence type="ECO:0000313" key="2">
    <source>
        <dbReference type="EMBL" id="OLF16333.1"/>
    </source>
</evidence>
<gene>
    <name evidence="2" type="ORF">BU204_17260</name>
</gene>
<dbReference type="CDD" id="cd12108">
    <property type="entry name" value="Hr-like"/>
    <property type="match status" value="1"/>
</dbReference>
<dbReference type="PANTHER" id="PTHR35585:SF1">
    <property type="entry name" value="HHE DOMAIN PROTEIN (AFU_ORTHOLOGUE AFUA_4G00730)"/>
    <property type="match status" value="1"/>
</dbReference>
<organism evidence="2 3">
    <name type="scientific">Actinophytocola xanthii</name>
    <dbReference type="NCBI Taxonomy" id="1912961"/>
    <lineage>
        <taxon>Bacteria</taxon>
        <taxon>Bacillati</taxon>
        <taxon>Actinomycetota</taxon>
        <taxon>Actinomycetes</taxon>
        <taxon>Pseudonocardiales</taxon>
        <taxon>Pseudonocardiaceae</taxon>
    </lineage>
</organism>
<reference evidence="2 3" key="1">
    <citation type="submission" date="2016-12" db="EMBL/GenBank/DDBJ databases">
        <title>The draft genome sequence of Actinophytocola sp. 11-183.</title>
        <authorList>
            <person name="Wang W."/>
            <person name="Yuan L."/>
        </authorList>
    </citation>
    <scope>NUCLEOTIDE SEQUENCE [LARGE SCALE GENOMIC DNA]</scope>
    <source>
        <strain evidence="2 3">11-183</strain>
    </source>
</reference>
<keyword evidence="3" id="KW-1185">Reference proteome</keyword>
<comment type="caution">
    <text evidence="2">The sequence shown here is derived from an EMBL/GenBank/DDBJ whole genome shotgun (WGS) entry which is preliminary data.</text>
</comment>
<feature type="domain" description="Hemerythrin-like" evidence="1">
    <location>
        <begin position="17"/>
        <end position="132"/>
    </location>
</feature>
<dbReference type="STRING" id="1912961.BU204_17260"/>
<dbReference type="RefSeq" id="WP_075126715.1">
    <property type="nucleotide sequence ID" value="NZ_MSIE01000030.1"/>
</dbReference>
<dbReference type="Gene3D" id="1.20.120.520">
    <property type="entry name" value="nmb1532 protein domain like"/>
    <property type="match status" value="1"/>
</dbReference>
<name>A0A1Q8CPN7_9PSEU</name>